<evidence type="ECO:0000313" key="4">
    <source>
        <dbReference type="EMBL" id="CAD8841155.1"/>
    </source>
</evidence>
<feature type="compositionally biased region" description="Basic and acidic residues" evidence="1">
    <location>
        <begin position="538"/>
        <end position="554"/>
    </location>
</feature>
<dbReference type="InterPro" id="IPR051213">
    <property type="entry name" value="START_lipid_transfer"/>
</dbReference>
<dbReference type="AlphaFoldDB" id="A0A7S1A3R3"/>
<keyword evidence="2" id="KW-0812">Transmembrane</keyword>
<dbReference type="InterPro" id="IPR002913">
    <property type="entry name" value="START_lipid-bd_dom"/>
</dbReference>
<protein>
    <recommendedName>
        <fullName evidence="3">START domain-containing protein</fullName>
    </recommendedName>
</protein>
<proteinExistence type="predicted"/>
<dbReference type="InterPro" id="IPR023393">
    <property type="entry name" value="START-like_dom_sf"/>
</dbReference>
<gene>
    <name evidence="4" type="ORF">NSCI0253_LOCUS15503</name>
</gene>
<dbReference type="Gene3D" id="3.30.530.20">
    <property type="match status" value="2"/>
</dbReference>
<evidence type="ECO:0000256" key="1">
    <source>
        <dbReference type="SAM" id="MobiDB-lite"/>
    </source>
</evidence>
<evidence type="ECO:0000256" key="2">
    <source>
        <dbReference type="SAM" id="Phobius"/>
    </source>
</evidence>
<keyword evidence="2" id="KW-1133">Transmembrane helix</keyword>
<keyword evidence="2" id="KW-0472">Membrane</keyword>
<dbReference type="PROSITE" id="PS50848">
    <property type="entry name" value="START"/>
    <property type="match status" value="2"/>
</dbReference>
<dbReference type="SUPFAM" id="SSF55961">
    <property type="entry name" value="Bet v1-like"/>
    <property type="match status" value="2"/>
</dbReference>
<reference evidence="4" key="1">
    <citation type="submission" date="2021-01" db="EMBL/GenBank/DDBJ databases">
        <authorList>
            <person name="Corre E."/>
            <person name="Pelletier E."/>
            <person name="Niang G."/>
            <person name="Scheremetjew M."/>
            <person name="Finn R."/>
            <person name="Kale V."/>
            <person name="Holt S."/>
            <person name="Cochrane G."/>
            <person name="Meng A."/>
            <person name="Brown T."/>
            <person name="Cohen L."/>
        </authorList>
    </citation>
    <scope>NUCLEOTIDE SEQUENCE</scope>
</reference>
<feature type="domain" description="START" evidence="3">
    <location>
        <begin position="314"/>
        <end position="479"/>
    </location>
</feature>
<dbReference type="EMBL" id="HBFQ01022093">
    <property type="protein sequence ID" value="CAD8841155.1"/>
    <property type="molecule type" value="Transcribed_RNA"/>
</dbReference>
<feature type="domain" description="START" evidence="3">
    <location>
        <begin position="87"/>
        <end position="267"/>
    </location>
</feature>
<dbReference type="CDD" id="cd00177">
    <property type="entry name" value="START"/>
    <property type="match status" value="2"/>
</dbReference>
<dbReference type="PANTHER" id="PTHR19308">
    <property type="entry name" value="PHOSPHATIDYLCHOLINE TRANSFER PROTEIN"/>
    <property type="match status" value="1"/>
</dbReference>
<sequence length="554" mass="61846">MVWGLIGQVHAVVSSLGLDLFSLVLGIVIGFGCATQLHRPELVHNFLGSFRQQFDKEEEDAGSGSVGNAVALPEVDAEYKPSHNYRDAAEEVVGRVLKEAMEPLSSWTNFSSANNVSAYKKEIGGQSMPVVRCESVIQATPLVCLHYLWDISVIPKLDPFLKRAECLEYLDNQARIMYTETKPRALIAPRNFVVLQQIKAVGAGYLFSACSVAHNDLERVEGKGCVHGTVRFVGWLFEPCGEDSCNVKYVISVEVNGPQGQLPGWALALAVKDQPALSKNLSALVATYQPFDQDLGEMTERLCARAEQATDELLAVAEGDGWDLVLRKHNVDVYKKEDEELTHKFKGVGVVPVPPNFLLKWLKDISQRRKWDKMVRQHRVVEDMGETRVEYFEMQAARCLVTRSRDFCVVTKHKVFGDTHVVAAVSVEHPRCPISKHSVRGDLKCSGWVWKPMNMARHSQATYVVQVDVRGGIPKSLADHVTVKQPLCVHYIGEFLKLEFQEALYQEQKLQRAKSTVGDASGESFLQRVGSSMTLRRASTEHVLPRPRHSDPTP</sequence>
<feature type="region of interest" description="Disordered" evidence="1">
    <location>
        <begin position="533"/>
        <end position="554"/>
    </location>
</feature>
<dbReference type="Pfam" id="PF01852">
    <property type="entry name" value="START"/>
    <property type="match status" value="2"/>
</dbReference>
<dbReference type="GO" id="GO:0005737">
    <property type="term" value="C:cytoplasm"/>
    <property type="evidence" value="ECO:0007669"/>
    <property type="project" value="UniProtKB-ARBA"/>
</dbReference>
<accession>A0A7S1A3R3</accession>
<name>A0A7S1A3R3_NOCSC</name>
<dbReference type="GO" id="GO:0008289">
    <property type="term" value="F:lipid binding"/>
    <property type="evidence" value="ECO:0007669"/>
    <property type="project" value="InterPro"/>
</dbReference>
<feature type="transmembrane region" description="Helical" evidence="2">
    <location>
        <begin position="12"/>
        <end position="32"/>
    </location>
</feature>
<dbReference type="PANTHER" id="PTHR19308:SF14">
    <property type="entry name" value="START DOMAIN-CONTAINING PROTEIN"/>
    <property type="match status" value="1"/>
</dbReference>
<evidence type="ECO:0000259" key="3">
    <source>
        <dbReference type="PROSITE" id="PS50848"/>
    </source>
</evidence>
<dbReference type="SMART" id="SM00234">
    <property type="entry name" value="START"/>
    <property type="match status" value="1"/>
</dbReference>
<organism evidence="4">
    <name type="scientific">Noctiluca scintillans</name>
    <name type="common">Sea sparkle</name>
    <name type="synonym">Red tide dinoflagellate</name>
    <dbReference type="NCBI Taxonomy" id="2966"/>
    <lineage>
        <taxon>Eukaryota</taxon>
        <taxon>Sar</taxon>
        <taxon>Alveolata</taxon>
        <taxon>Dinophyceae</taxon>
        <taxon>Noctilucales</taxon>
        <taxon>Noctilucaceae</taxon>
        <taxon>Noctiluca</taxon>
    </lineage>
</organism>